<keyword evidence="9" id="KW-1185">Reference proteome</keyword>
<gene>
    <name evidence="8" type="ORF">DM39_6615</name>
</gene>
<evidence type="ECO:0000313" key="9">
    <source>
        <dbReference type="Proteomes" id="UP000029413"/>
    </source>
</evidence>
<dbReference type="SUPFAM" id="SSF52540">
    <property type="entry name" value="P-loop containing nucleoside triphosphate hydrolases"/>
    <property type="match status" value="1"/>
</dbReference>
<dbReference type="EMBL" id="CP007782">
    <property type="protein sequence ID" value="AIO30729.1"/>
    <property type="molecule type" value="Genomic_DNA"/>
</dbReference>
<dbReference type="SUPFAM" id="SSF90002">
    <property type="entry name" value="Hypothetical protein YjiA, C-terminal domain"/>
    <property type="match status" value="1"/>
</dbReference>
<evidence type="ECO:0000259" key="7">
    <source>
        <dbReference type="SMART" id="SM00833"/>
    </source>
</evidence>
<dbReference type="Proteomes" id="UP000029413">
    <property type="component" value="Chromosome 3"/>
</dbReference>
<dbReference type="InterPro" id="IPR036627">
    <property type="entry name" value="CobW-likC_sf"/>
</dbReference>
<dbReference type="GO" id="GO:0016787">
    <property type="term" value="F:hydrolase activity"/>
    <property type="evidence" value="ECO:0007669"/>
    <property type="project" value="UniProtKB-KW"/>
</dbReference>
<evidence type="ECO:0000256" key="4">
    <source>
        <dbReference type="ARBA" id="ARBA00034320"/>
    </source>
</evidence>
<keyword evidence="1" id="KW-0547">Nucleotide-binding</keyword>
<accession>A0AAN0RN46</accession>
<dbReference type="Pfam" id="PF07683">
    <property type="entry name" value="CobW_C"/>
    <property type="match status" value="1"/>
</dbReference>
<dbReference type="SMART" id="SM00833">
    <property type="entry name" value="CobW_C"/>
    <property type="match status" value="1"/>
</dbReference>
<feature type="domain" description="CobW C-terminal" evidence="7">
    <location>
        <begin position="229"/>
        <end position="322"/>
    </location>
</feature>
<dbReference type="Pfam" id="PF02492">
    <property type="entry name" value="cobW"/>
    <property type="match status" value="1"/>
</dbReference>
<sequence>MSAPLAMRPAPIDLAVVGGYLGAGKTTVVNAILQAPHGRRIAVLVNDFGAVNIDARLVRARGDDLIELDNGCICCTIGGALVDALTRVATRGARPDLLLVEASGVADPAKIAQIGLLNGAFRLTSVLVVADALALPDTLADPLVGEMAQRQLDGASAVVVTKLDLLAPAQRDAALAGVRAHAPTDIVVAATHGEIPLALLFDAAVPDRRTTLRIARGHRPIGSDTMPALASTAIAVPDVLDKARLRAWLKALPRTILRAKGIVRVADADGVALRVCQLAARRTRFASIEDEGPTEPPGVMVFIGIIDASTDAMLRDGLAQCGAVAGSFETASNVD</sequence>
<dbReference type="InterPro" id="IPR027417">
    <property type="entry name" value="P-loop_NTPase"/>
</dbReference>
<evidence type="ECO:0000256" key="1">
    <source>
        <dbReference type="ARBA" id="ARBA00022741"/>
    </source>
</evidence>
<dbReference type="Gene3D" id="3.40.50.300">
    <property type="entry name" value="P-loop containing nucleotide triphosphate hydrolases"/>
    <property type="match status" value="1"/>
</dbReference>
<protein>
    <recommendedName>
        <fullName evidence="7">CobW C-terminal domain-containing protein</fullName>
    </recommendedName>
</protein>
<dbReference type="GO" id="GO:0000166">
    <property type="term" value="F:nucleotide binding"/>
    <property type="evidence" value="ECO:0007669"/>
    <property type="project" value="UniProtKB-KW"/>
</dbReference>
<dbReference type="AlphaFoldDB" id="A0AAN0RN46"/>
<evidence type="ECO:0000256" key="2">
    <source>
        <dbReference type="ARBA" id="ARBA00022801"/>
    </source>
</evidence>
<dbReference type="CDD" id="cd03112">
    <property type="entry name" value="CobW-like"/>
    <property type="match status" value="1"/>
</dbReference>
<name>A0AAN0RN46_9BURK</name>
<organism evidence="8 9">
    <name type="scientific">Burkholderia cenocepacia</name>
    <dbReference type="NCBI Taxonomy" id="95486"/>
    <lineage>
        <taxon>Bacteria</taxon>
        <taxon>Pseudomonadati</taxon>
        <taxon>Pseudomonadota</taxon>
        <taxon>Betaproteobacteria</taxon>
        <taxon>Burkholderiales</taxon>
        <taxon>Burkholderiaceae</taxon>
        <taxon>Burkholderia</taxon>
        <taxon>Burkholderia cepacia complex</taxon>
    </lineage>
</organism>
<dbReference type="InterPro" id="IPR011629">
    <property type="entry name" value="CobW-like_C"/>
</dbReference>
<comment type="similarity">
    <text evidence="4">Belongs to the SIMIBI class G3E GTPase family. ZNG1 subfamily.</text>
</comment>
<dbReference type="InterPro" id="IPR003495">
    <property type="entry name" value="CobW/HypB/UreG_nucleotide-bd"/>
</dbReference>
<evidence type="ECO:0000256" key="6">
    <source>
        <dbReference type="ARBA" id="ARBA00049117"/>
    </source>
</evidence>
<keyword evidence="2" id="KW-0378">Hydrolase</keyword>
<keyword evidence="3" id="KW-0143">Chaperone</keyword>
<evidence type="ECO:0000313" key="8">
    <source>
        <dbReference type="EMBL" id="AIO30729.1"/>
    </source>
</evidence>
<comment type="catalytic activity">
    <reaction evidence="6">
        <text>GTP + H2O = GDP + phosphate + H(+)</text>
        <dbReference type="Rhea" id="RHEA:19669"/>
        <dbReference type="ChEBI" id="CHEBI:15377"/>
        <dbReference type="ChEBI" id="CHEBI:15378"/>
        <dbReference type="ChEBI" id="CHEBI:37565"/>
        <dbReference type="ChEBI" id="CHEBI:43474"/>
        <dbReference type="ChEBI" id="CHEBI:58189"/>
    </reaction>
    <physiologicalReaction direction="left-to-right" evidence="6">
        <dbReference type="Rhea" id="RHEA:19670"/>
    </physiologicalReaction>
</comment>
<comment type="function">
    <text evidence="5">Zinc chaperone that directly transfers zinc cofactor to target proteins, thereby activating them. Zinc is transferred from the CXCC motif in the GTPase domain to the zinc binding site in target proteins in a process requiring GTP hydrolysis.</text>
</comment>
<proteinExistence type="inferred from homology"/>
<dbReference type="PANTHER" id="PTHR13748:SF62">
    <property type="entry name" value="COBW DOMAIN-CONTAINING PROTEIN"/>
    <property type="match status" value="1"/>
</dbReference>
<evidence type="ECO:0000256" key="5">
    <source>
        <dbReference type="ARBA" id="ARBA00045658"/>
    </source>
</evidence>
<dbReference type="Gene3D" id="3.30.1220.10">
    <property type="entry name" value="CobW-like, C-terminal domain"/>
    <property type="match status" value="1"/>
</dbReference>
<evidence type="ECO:0000256" key="3">
    <source>
        <dbReference type="ARBA" id="ARBA00023186"/>
    </source>
</evidence>
<dbReference type="KEGG" id="bcen:DM39_6615"/>
<dbReference type="PANTHER" id="PTHR13748">
    <property type="entry name" value="COBW-RELATED"/>
    <property type="match status" value="1"/>
</dbReference>
<reference evidence="8 9" key="1">
    <citation type="submission" date="2014-05" db="EMBL/GenBank/DDBJ databases">
        <authorList>
            <person name="Bishop-Lilly K.A."/>
            <person name="Broomall S.M."/>
            <person name="Chain P.S."/>
            <person name="Chertkov O."/>
            <person name="Coyne S.R."/>
            <person name="Daligault H.E."/>
            <person name="Davenport K.W."/>
            <person name="Erkkila T."/>
            <person name="Frey K.G."/>
            <person name="Gibbons H.S."/>
            <person name="Gu W."/>
            <person name="Jaissle J."/>
            <person name="Johnson S.L."/>
            <person name="Koroleva G.I."/>
            <person name="Ladner J.T."/>
            <person name="Lo C.-C."/>
            <person name="Minogue T.D."/>
            <person name="Munk C."/>
            <person name="Palacios G.F."/>
            <person name="Redden C.L."/>
            <person name="Rosenzweig C.N."/>
            <person name="Scholz M.B."/>
            <person name="Teshima H."/>
            <person name="Xu Y."/>
        </authorList>
    </citation>
    <scope>NUCLEOTIDE SEQUENCE [LARGE SCALE GENOMIC DNA]</scope>
    <source>
        <strain evidence="8 9">DDS 22E-1</strain>
    </source>
</reference>
<dbReference type="GO" id="GO:0005737">
    <property type="term" value="C:cytoplasm"/>
    <property type="evidence" value="ECO:0007669"/>
    <property type="project" value="TreeGrafter"/>
</dbReference>
<dbReference type="InterPro" id="IPR051316">
    <property type="entry name" value="Zinc-reg_GTPase_activator"/>
</dbReference>